<dbReference type="GO" id="GO:0003677">
    <property type="term" value="F:DNA binding"/>
    <property type="evidence" value="ECO:0007669"/>
    <property type="project" value="UniProtKB-KW"/>
</dbReference>
<dbReference type="PATRIC" id="fig|2162.10.peg.638"/>
<dbReference type="RefSeq" id="WP_048085501.1">
    <property type="nucleotide sequence ID" value="NZ_CP006933.1"/>
</dbReference>
<evidence type="ECO:0000313" key="8">
    <source>
        <dbReference type="Proteomes" id="UP000062768"/>
    </source>
</evidence>
<evidence type="ECO:0000259" key="4">
    <source>
        <dbReference type="PROSITE" id="PS50995"/>
    </source>
</evidence>
<dbReference type="Gene3D" id="1.10.10.10">
    <property type="entry name" value="Winged helix-like DNA-binding domain superfamily/Winged helix DNA-binding domain"/>
    <property type="match status" value="1"/>
</dbReference>
<protein>
    <submittedName>
        <fullName evidence="5">MarR family transcriptional regulator</fullName>
    </submittedName>
</protein>
<dbReference type="SMART" id="SM00347">
    <property type="entry name" value="HTH_MARR"/>
    <property type="match status" value="1"/>
</dbReference>
<dbReference type="GO" id="GO:0003700">
    <property type="term" value="F:DNA-binding transcription factor activity"/>
    <property type="evidence" value="ECO:0007669"/>
    <property type="project" value="InterPro"/>
</dbReference>
<keyword evidence="8" id="KW-1185">Reference proteome</keyword>
<reference evidence="6" key="2">
    <citation type="submission" date="2014-09" db="EMBL/GenBank/DDBJ databases">
        <authorList>
            <person name="Bishop-Lilly K.A."/>
            <person name="Broomall S.M."/>
            <person name="Chain P.S."/>
            <person name="Chertkov O."/>
            <person name="Coyne S.R."/>
            <person name="Daligault H.E."/>
            <person name="Davenport K.W."/>
            <person name="Erkkila T."/>
            <person name="Frey K.G."/>
            <person name="Gibbons H.S."/>
            <person name="Gu W."/>
            <person name="Jaissle J."/>
            <person name="Johnson S.L."/>
            <person name="Koroleva G.I."/>
            <person name="Ladner J.T."/>
            <person name="Lo C.-C."/>
            <person name="Minogue T.D."/>
            <person name="Munk C."/>
            <person name="Palacios G.F."/>
            <person name="Redden C.L."/>
            <person name="Rosenzweig C.N."/>
            <person name="Scholz M.B."/>
            <person name="Teshima H."/>
            <person name="Xu Y."/>
        </authorList>
    </citation>
    <scope>NUCLEOTIDE SEQUENCE</scope>
    <source>
        <strain evidence="6">Mb9</strain>
    </source>
</reference>
<dbReference type="GeneID" id="26738870"/>
<dbReference type="InterPro" id="IPR036390">
    <property type="entry name" value="WH_DNA-bd_sf"/>
</dbReference>
<dbReference type="Pfam" id="PF01047">
    <property type="entry name" value="MarR"/>
    <property type="match status" value="1"/>
</dbReference>
<dbReference type="CDD" id="cd00090">
    <property type="entry name" value="HTH_ARSR"/>
    <property type="match status" value="1"/>
</dbReference>
<dbReference type="AlphaFoldDB" id="A0A089ZH43"/>
<dbReference type="EMBL" id="LN734822">
    <property type="protein sequence ID" value="CEL24256.1"/>
    <property type="molecule type" value="Genomic_DNA"/>
</dbReference>
<accession>A0A089ZH43</accession>
<dbReference type="Proteomes" id="UP000029661">
    <property type="component" value="Chromosome"/>
</dbReference>
<keyword evidence="3" id="KW-0804">Transcription</keyword>
<evidence type="ECO:0000313" key="7">
    <source>
        <dbReference type="Proteomes" id="UP000029661"/>
    </source>
</evidence>
<proteinExistence type="predicted"/>
<dbReference type="PANTHER" id="PTHR42756:SF1">
    <property type="entry name" value="TRANSCRIPTIONAL REPRESSOR OF EMRAB OPERON"/>
    <property type="match status" value="1"/>
</dbReference>
<evidence type="ECO:0000256" key="2">
    <source>
        <dbReference type="ARBA" id="ARBA00023125"/>
    </source>
</evidence>
<dbReference type="PRINTS" id="PR00598">
    <property type="entry name" value="HTHMARR"/>
</dbReference>
<name>A0A089ZH43_METFO</name>
<dbReference type="KEGG" id="mfc:BRM9_1745"/>
<gene>
    <name evidence="5" type="ORF">BRM9_1745</name>
    <name evidence="6" type="ORF">MB9_0612</name>
</gene>
<evidence type="ECO:0000256" key="1">
    <source>
        <dbReference type="ARBA" id="ARBA00023015"/>
    </source>
</evidence>
<sequence>MSLNIPFRGIVSIVTRNHYIFMNHELKHLELTEGQVPCLMVLSKKGGITQDDLSRMFHIDKGTIARAIKKLEEKGMVNKVQDPVNRRRYLLSLTPRGEQVIPVILQAEKKWEDLIFQGFSDEERSLIQEGMRRLAENSLENCNKRLKDK</sequence>
<keyword evidence="1" id="KW-0805">Transcription regulation</keyword>
<dbReference type="InterPro" id="IPR000835">
    <property type="entry name" value="HTH_MarR-typ"/>
</dbReference>
<dbReference type="PROSITE" id="PS50995">
    <property type="entry name" value="HTH_MARR_2"/>
    <property type="match status" value="1"/>
</dbReference>
<dbReference type="PANTHER" id="PTHR42756">
    <property type="entry name" value="TRANSCRIPTIONAL REGULATOR, MARR"/>
    <property type="match status" value="1"/>
</dbReference>
<evidence type="ECO:0000313" key="6">
    <source>
        <dbReference type="EMBL" id="CEL24256.1"/>
    </source>
</evidence>
<dbReference type="InterPro" id="IPR011991">
    <property type="entry name" value="ArsR-like_HTH"/>
</dbReference>
<evidence type="ECO:0000313" key="5">
    <source>
        <dbReference type="EMBL" id="AIS32555.1"/>
    </source>
</evidence>
<keyword evidence="2" id="KW-0238">DNA-binding</keyword>
<organism evidence="5 7">
    <name type="scientific">Methanobacterium formicicum</name>
    <dbReference type="NCBI Taxonomy" id="2162"/>
    <lineage>
        <taxon>Archaea</taxon>
        <taxon>Methanobacteriati</taxon>
        <taxon>Methanobacteriota</taxon>
        <taxon>Methanomada group</taxon>
        <taxon>Methanobacteria</taxon>
        <taxon>Methanobacteriales</taxon>
        <taxon>Methanobacteriaceae</taxon>
        <taxon>Methanobacterium</taxon>
    </lineage>
</organism>
<reference evidence="5" key="1">
    <citation type="submission" date="2013-12" db="EMBL/GenBank/DDBJ databases">
        <title>The complete genome sequence of Methanobacterium sp. BRM9.</title>
        <authorList>
            <consortium name="Pastoral Greenhouse Gas Research Consortium"/>
            <person name="Kelly W.J."/>
            <person name="Leahy S.C."/>
            <person name="Perry R."/>
            <person name="Li D."/>
            <person name="Altermann E."/>
            <person name="Lambie S.C."/>
            <person name="Attwood G.T."/>
        </authorList>
    </citation>
    <scope>NUCLEOTIDE SEQUENCE [LARGE SCALE GENOMIC DNA]</scope>
    <source>
        <strain evidence="5">BRM9</strain>
    </source>
</reference>
<dbReference type="InterPro" id="IPR036388">
    <property type="entry name" value="WH-like_DNA-bd_sf"/>
</dbReference>
<feature type="domain" description="HTH marR-type" evidence="4">
    <location>
        <begin position="1"/>
        <end position="136"/>
    </location>
</feature>
<dbReference type="SUPFAM" id="SSF46785">
    <property type="entry name" value="Winged helix' DNA-binding domain"/>
    <property type="match status" value="1"/>
</dbReference>
<dbReference type="EMBL" id="CP006933">
    <property type="protein sequence ID" value="AIS32555.1"/>
    <property type="molecule type" value="Genomic_DNA"/>
</dbReference>
<dbReference type="Proteomes" id="UP000062768">
    <property type="component" value="Chromosome I"/>
</dbReference>
<evidence type="ECO:0000256" key="3">
    <source>
        <dbReference type="ARBA" id="ARBA00023163"/>
    </source>
</evidence>
<dbReference type="OrthoDB" id="10712at2157"/>